<dbReference type="Pfam" id="PF00884">
    <property type="entry name" value="Sulfatase"/>
    <property type="match status" value="1"/>
</dbReference>
<dbReference type="InterPro" id="IPR017850">
    <property type="entry name" value="Alkaline_phosphatase_core_sf"/>
</dbReference>
<name>A0A8T8DX93_9EURY</name>
<dbReference type="OrthoDB" id="3164at2157"/>
<dbReference type="InterPro" id="IPR052701">
    <property type="entry name" value="GAG_Ulvan_Degrading_Sulfatases"/>
</dbReference>
<dbReference type="PANTHER" id="PTHR43751">
    <property type="entry name" value="SULFATASE"/>
    <property type="match status" value="1"/>
</dbReference>
<accession>A0A8T8DX93</accession>
<dbReference type="SUPFAM" id="SSF53649">
    <property type="entry name" value="Alkaline phosphatase-like"/>
    <property type="match status" value="1"/>
</dbReference>
<evidence type="ECO:0000313" key="2">
    <source>
        <dbReference type="EMBL" id="QRV13987.1"/>
    </source>
</evidence>
<gene>
    <name evidence="2" type="ORF">JMJ58_13660</name>
</gene>
<proteinExistence type="predicted"/>
<reference evidence="2 3" key="1">
    <citation type="submission" date="2021-01" db="EMBL/GenBank/DDBJ databases">
        <title>Genome Sequence and Methylation Pattern of Haloterrigena salifodinae BOL5-1, An Extremely Halophilic Archaeon from a Bolivian Salt Mine.</title>
        <authorList>
            <person name="DasSarma P."/>
            <person name="Anton B.P."/>
            <person name="DasSarma S.L."/>
            <person name="von Ehrenheim H.A.L."/>
            <person name="Martinez F.L."/>
            <person name="Guzman D."/>
            <person name="Roberts R.J."/>
            <person name="DasSarma S."/>
        </authorList>
    </citation>
    <scope>NUCLEOTIDE SEQUENCE [LARGE SCALE GENOMIC DNA]</scope>
    <source>
        <strain evidence="2 3">BOL5-1</strain>
    </source>
</reference>
<dbReference type="AlphaFoldDB" id="A0A8T8DX93"/>
<dbReference type="KEGG" id="hsal:JMJ58_13660"/>
<dbReference type="InterPro" id="IPR000917">
    <property type="entry name" value="Sulfatase_N"/>
</dbReference>
<protein>
    <submittedName>
        <fullName evidence="2">Sulfatase</fullName>
    </submittedName>
</protein>
<evidence type="ECO:0000259" key="1">
    <source>
        <dbReference type="Pfam" id="PF00884"/>
    </source>
</evidence>
<dbReference type="Proteomes" id="UP000637819">
    <property type="component" value="Chromosome"/>
</dbReference>
<dbReference type="Gene3D" id="3.40.720.10">
    <property type="entry name" value="Alkaline Phosphatase, subunit A"/>
    <property type="match status" value="1"/>
</dbReference>
<sequence>MSEKQNIVLVSWDSVRADHLPMYGYDRNTTPTLSRMAENGLVFDDPQVPAVGTPASFTGMFSGEHATGSMEYPNPQHWREANADRTFLQEYLQHEGYYTGGFHYNALVSSSFGWDRGWDVYEDHMWDEDDSTGSGWKKNVYDILQKIDAANFAVDLKRMAGGKTPPHWETMWDDIAEFVEEAPEPFFLWVLLIDTHHPYYPPPNHHEWKQPGIRSTYAWNYAMRRYRGLVGNRRQSIVNAYDNTLRYADAFVDRIRQKLETEGYGSDPLVVHSDHGDEFGEHANYGHRPLMYDTVTRVPLIMENVGETGRVDGPTSLLGLGGTILDLAGSDERPGGQPSLLGDERDDREYVTVQNVMGDSERMAAVVSDEWKLLHHPGGNWGAKEFPEESWEAYYRPDDPMEKDNRWGEHPPELEEALMEQLNTEIHDIDSGNVDGIDEETEERLRELGYIE</sequence>
<organism evidence="2 3">
    <name type="scientific">Haloterrigena salifodinae</name>
    <dbReference type="NCBI Taxonomy" id="2675099"/>
    <lineage>
        <taxon>Archaea</taxon>
        <taxon>Methanobacteriati</taxon>
        <taxon>Methanobacteriota</taxon>
        <taxon>Stenosarchaea group</taxon>
        <taxon>Halobacteria</taxon>
        <taxon>Halobacteriales</taxon>
        <taxon>Natrialbaceae</taxon>
        <taxon>Haloterrigena</taxon>
    </lineage>
</organism>
<dbReference type="PANTHER" id="PTHR43751:SF3">
    <property type="entry name" value="SULFATASE N-TERMINAL DOMAIN-CONTAINING PROTEIN"/>
    <property type="match status" value="1"/>
</dbReference>
<keyword evidence="3" id="KW-1185">Reference proteome</keyword>
<feature type="domain" description="Sulfatase N-terminal" evidence="1">
    <location>
        <begin position="5"/>
        <end position="329"/>
    </location>
</feature>
<evidence type="ECO:0000313" key="3">
    <source>
        <dbReference type="Proteomes" id="UP000637819"/>
    </source>
</evidence>
<dbReference type="EMBL" id="CP069188">
    <property type="protein sequence ID" value="QRV13987.1"/>
    <property type="molecule type" value="Genomic_DNA"/>
</dbReference>
<dbReference type="CDD" id="cd16148">
    <property type="entry name" value="sulfatase_like"/>
    <property type="match status" value="1"/>
</dbReference>